<gene>
    <name evidence="2" type="ORF">FBZ90_104195</name>
</gene>
<dbReference type="InterPro" id="IPR000863">
    <property type="entry name" value="Sulfotransferase_dom"/>
</dbReference>
<dbReference type="AlphaFoldDB" id="A0A560HBQ9"/>
<protein>
    <submittedName>
        <fullName evidence="2">Sulfotransferase domain-containing protein</fullName>
    </submittedName>
</protein>
<keyword evidence="3" id="KW-1185">Reference proteome</keyword>
<feature type="domain" description="Sulfotransferase" evidence="1">
    <location>
        <begin position="66"/>
        <end position="181"/>
    </location>
</feature>
<evidence type="ECO:0000313" key="3">
    <source>
        <dbReference type="Proteomes" id="UP000315751"/>
    </source>
</evidence>
<evidence type="ECO:0000259" key="1">
    <source>
        <dbReference type="Pfam" id="PF00685"/>
    </source>
</evidence>
<dbReference type="InterPro" id="IPR027417">
    <property type="entry name" value="P-loop_NTPase"/>
</dbReference>
<organism evidence="2 3">
    <name type="scientific">Nitrospirillum amazonense</name>
    <dbReference type="NCBI Taxonomy" id="28077"/>
    <lineage>
        <taxon>Bacteria</taxon>
        <taxon>Pseudomonadati</taxon>
        <taxon>Pseudomonadota</taxon>
        <taxon>Alphaproteobacteria</taxon>
        <taxon>Rhodospirillales</taxon>
        <taxon>Azospirillaceae</taxon>
        <taxon>Nitrospirillum</taxon>
    </lineage>
</organism>
<comment type="caution">
    <text evidence="2">The sequence shown here is derived from an EMBL/GenBank/DDBJ whole genome shotgun (WGS) entry which is preliminary data.</text>
</comment>
<dbReference type="EMBL" id="VITR01000004">
    <property type="protein sequence ID" value="TWB43807.1"/>
    <property type="molecule type" value="Genomic_DNA"/>
</dbReference>
<dbReference type="Gene3D" id="3.40.50.300">
    <property type="entry name" value="P-loop containing nucleotide triphosphate hydrolases"/>
    <property type="match status" value="1"/>
</dbReference>
<dbReference type="Proteomes" id="UP000315751">
    <property type="component" value="Unassembled WGS sequence"/>
</dbReference>
<name>A0A560HBQ9_9PROT</name>
<dbReference type="GO" id="GO:0008146">
    <property type="term" value="F:sulfotransferase activity"/>
    <property type="evidence" value="ECO:0007669"/>
    <property type="project" value="InterPro"/>
</dbReference>
<accession>A0A560HBQ9</accession>
<sequence length="259" mass="29208">MQKDKDLTDIDNNDIIVCVGLPGSASTWSFNVVRELLSHAYGEDGFKSDYRNELDHHVGIGDRPKVPLVLKTHHPDNMTQVRIAHEDIPAIITLRDPRDCVASLMQRFDLPFNEAFAYVLRSVRRVQACLVHGRRTLVFRYEEDFHNKLDSVARVADFIGVSVPDAVLRAIHEGLLTQTVKRTLAEMENSGRFAVNAGTDAKPNLYDPVTHWHKTHIGDGAVGKYKTLPDRARSLMDNAFWSFLAAYYLPQDAVMPLDA</sequence>
<dbReference type="Pfam" id="PF00685">
    <property type="entry name" value="Sulfotransfer_1"/>
    <property type="match status" value="1"/>
</dbReference>
<dbReference type="SUPFAM" id="SSF52540">
    <property type="entry name" value="P-loop containing nucleoside triphosphate hydrolases"/>
    <property type="match status" value="1"/>
</dbReference>
<keyword evidence="2" id="KW-0808">Transferase</keyword>
<evidence type="ECO:0000313" key="2">
    <source>
        <dbReference type="EMBL" id="TWB43807.1"/>
    </source>
</evidence>
<reference evidence="2 3" key="1">
    <citation type="submission" date="2019-06" db="EMBL/GenBank/DDBJ databases">
        <title>Genomic Encyclopedia of Type Strains, Phase IV (KMG-V): Genome sequencing to study the core and pangenomes of soil and plant-associated prokaryotes.</title>
        <authorList>
            <person name="Whitman W."/>
        </authorList>
    </citation>
    <scope>NUCLEOTIDE SEQUENCE [LARGE SCALE GENOMIC DNA]</scope>
    <source>
        <strain evidence="2 3">BR 11622</strain>
    </source>
</reference>
<proteinExistence type="predicted"/>